<dbReference type="eggNOG" id="COG1399">
    <property type="taxonomic scope" value="Bacteria"/>
</dbReference>
<evidence type="ECO:0000256" key="2">
    <source>
        <dbReference type="ARBA" id="ARBA00010740"/>
    </source>
</evidence>
<evidence type="ECO:0000313" key="6">
    <source>
        <dbReference type="EMBL" id="AAF84621.1"/>
    </source>
</evidence>
<evidence type="ECO:0000256" key="5">
    <source>
        <dbReference type="ARBA" id="ARBA00031841"/>
    </source>
</evidence>
<dbReference type="EMBL" id="AE003849">
    <property type="protein sequence ID" value="AAF84621.1"/>
    <property type="molecule type" value="Genomic_DNA"/>
</dbReference>
<dbReference type="Pfam" id="PF02620">
    <property type="entry name" value="YceD"/>
    <property type="match status" value="1"/>
</dbReference>
<keyword evidence="4" id="KW-0690">Ribosome biogenesis</keyword>
<gene>
    <name evidence="6" type="ordered locus">XF_1815</name>
</gene>
<dbReference type="STRING" id="160492.XF_1815"/>
<comment type="function">
    <text evidence="1">Plays a role in synthesis, processing and/or stability of 23S rRNA.</text>
</comment>
<dbReference type="InterPro" id="IPR039255">
    <property type="entry name" value="YceD_bac"/>
</dbReference>
<evidence type="ECO:0000256" key="3">
    <source>
        <dbReference type="ARBA" id="ARBA00015716"/>
    </source>
</evidence>
<comment type="similarity">
    <text evidence="2">Belongs to the DUF177 domain family.</text>
</comment>
<dbReference type="KEGG" id="xfa:XF_1815"/>
<dbReference type="PANTHER" id="PTHR38099">
    <property type="entry name" value="LARGE RIBOSOMAL RNA SUBUNIT ACCUMULATION PROTEIN YCED"/>
    <property type="match status" value="1"/>
</dbReference>
<name>Q9PCG6_XYLFA</name>
<dbReference type="InterPro" id="IPR003772">
    <property type="entry name" value="YceD"/>
</dbReference>
<evidence type="ECO:0000313" key="7">
    <source>
        <dbReference type="Proteomes" id="UP000000812"/>
    </source>
</evidence>
<evidence type="ECO:0000256" key="4">
    <source>
        <dbReference type="ARBA" id="ARBA00022517"/>
    </source>
</evidence>
<dbReference type="PIR" id="A82636">
    <property type="entry name" value="A82636"/>
</dbReference>
<dbReference type="GO" id="GO:0005829">
    <property type="term" value="C:cytosol"/>
    <property type="evidence" value="ECO:0007669"/>
    <property type="project" value="TreeGrafter"/>
</dbReference>
<protein>
    <recommendedName>
        <fullName evidence="3">Large ribosomal RNA subunit accumulation protein YceD</fullName>
    </recommendedName>
    <alternativeName>
        <fullName evidence="5">23S rRNA accumulation protein YceD</fullName>
    </alternativeName>
</protein>
<dbReference type="AlphaFoldDB" id="Q9PCG6"/>
<evidence type="ECO:0000256" key="1">
    <source>
        <dbReference type="ARBA" id="ARBA00002868"/>
    </source>
</evidence>
<organism evidence="6 7">
    <name type="scientific">Xylella fastidiosa (strain 9a5c)</name>
    <dbReference type="NCBI Taxonomy" id="160492"/>
    <lineage>
        <taxon>Bacteria</taxon>
        <taxon>Pseudomonadati</taxon>
        <taxon>Pseudomonadota</taxon>
        <taxon>Gammaproteobacteria</taxon>
        <taxon>Lysobacterales</taxon>
        <taxon>Lysobacteraceae</taxon>
        <taxon>Xylella</taxon>
    </lineage>
</organism>
<dbReference type="PANTHER" id="PTHR38099:SF1">
    <property type="entry name" value="LARGE RIBOSOMAL RNA SUBUNIT ACCUMULATION PROTEIN YCED"/>
    <property type="match status" value="1"/>
</dbReference>
<accession>Q9PCG6</accession>
<dbReference type="GO" id="GO:0042254">
    <property type="term" value="P:ribosome biogenesis"/>
    <property type="evidence" value="ECO:0007669"/>
    <property type="project" value="UniProtKB-KW"/>
</dbReference>
<dbReference type="HOGENOM" id="CLU_094127_1_0_6"/>
<dbReference type="Proteomes" id="UP000000812">
    <property type="component" value="Chromosome"/>
</dbReference>
<sequence>MPLSLGFGSSCLNPHLMLENVPEWLDAWRTVAARGRFGGQIPLNKMQRLRDALLDSEGECAYLLEFGYDEELRVAYVALTVEAQLPLECQRSLRRFLFPVRVVQRIGLIRSEAEESTLPPDYEVFLVPSDAVLRPADFVEDELLLAIPLVPVAPDTEAVETKWPPIDLETNKINPFAVLASFKKQ</sequence>
<reference evidence="6 7" key="1">
    <citation type="journal article" date="2000" name="Nature">
        <title>The genome sequence of the plant pathogen Xylella fastidiosa.</title>
        <authorList>
            <person name="Simpson A.J."/>
            <person name="Reinach F.C."/>
            <person name="Arruda P."/>
            <person name="Abreu F.A."/>
            <person name="Acencio M."/>
            <person name="Alvarenga R."/>
            <person name="Alves L.M."/>
            <person name="Araya J.E."/>
            <person name="Baia G.S."/>
            <person name="Baptista C.S."/>
            <person name="Barros M.H."/>
            <person name="Bonaccorsi E.D."/>
            <person name="Bordin S."/>
            <person name="Bove J.M."/>
            <person name="Briones M.R."/>
            <person name="Bueno M.R."/>
            <person name="Camargo A.A."/>
            <person name="Camargo L.E."/>
            <person name="Carraro D.M."/>
            <person name="Carrer H."/>
            <person name="Colauto N.B."/>
            <person name="Colombo C."/>
            <person name="Costa F.F."/>
            <person name="Costa M.C."/>
            <person name="Costa-Neto C.M."/>
            <person name="Coutinho L.L."/>
            <person name="Cristofani M."/>
            <person name="Dias-Neto E."/>
            <person name="Docena C."/>
            <person name="El-Dorry H."/>
            <person name="Facincani A.P."/>
            <person name="Ferreira A.J."/>
            <person name="Ferreira V.C."/>
            <person name="Ferro J.A."/>
            <person name="Fraga J.S."/>
            <person name="Franca S.C."/>
            <person name="Franco M.C."/>
            <person name="Frohme M."/>
            <person name="Furlan L.R."/>
            <person name="Garnier M."/>
            <person name="Goldman G.H."/>
            <person name="Goldman M.H."/>
            <person name="Gomes S.L."/>
            <person name="Gruber A."/>
            <person name="Ho P.L."/>
            <person name="Hoheisel J.D."/>
            <person name="Junqueira M.L."/>
            <person name="Kemper E.L."/>
            <person name="Kitajima J.P."/>
            <person name="Krieger J.E."/>
            <person name="Kuramae E.E."/>
            <person name="Laigret F."/>
            <person name="Lambais M.R."/>
            <person name="Leite L.C."/>
            <person name="Lemos E.G."/>
            <person name="Lemos M.V."/>
            <person name="Lopes S.A."/>
            <person name="Lopes C.R."/>
            <person name="Machado J.A."/>
            <person name="Machado M.A."/>
            <person name="Madeira A.M."/>
            <person name="Madeira H.M."/>
            <person name="Marino C.L."/>
            <person name="Marques M.V."/>
            <person name="Martins E.A."/>
            <person name="Martins E.M."/>
            <person name="Matsukuma A.Y."/>
            <person name="Menck C.F."/>
            <person name="Miracca E.C."/>
            <person name="Miyaki C.Y."/>
            <person name="Monteriro-Vitorello C.B."/>
            <person name="Moon D.H."/>
            <person name="Nagai M.A."/>
            <person name="Nascimento A.L."/>
            <person name="Netto L.E."/>
            <person name="Nhani A.Jr."/>
            <person name="Nobrega F.G."/>
            <person name="Nunes L.R."/>
            <person name="Oliveira M.A."/>
            <person name="de Oliveira M.C."/>
            <person name="de Oliveira R.C."/>
            <person name="Palmieri D.A."/>
            <person name="Paris A."/>
            <person name="Peixoto B.R."/>
            <person name="Pereira G.A."/>
            <person name="Pereira H.A.Jr."/>
            <person name="Pesquero J.B."/>
            <person name="Quaggio R.B."/>
            <person name="Roberto P.G."/>
            <person name="Rodrigues V."/>
            <person name="de M Rosa A.J."/>
            <person name="de Rosa V.E.Jr."/>
            <person name="de Sa R.G."/>
            <person name="Santelli R.V."/>
            <person name="Sawasaki H.E."/>
            <person name="da Silva A.C."/>
            <person name="da Silva A.M."/>
            <person name="da Silva F.R."/>
            <person name="da Silva W.A.Jr."/>
            <person name="da Silveira J.F."/>
            <person name="Silvestri M.L."/>
            <person name="Siqueira W.J."/>
            <person name="de Souza A.A."/>
            <person name="de Souza A.P."/>
            <person name="Terenzi M.F."/>
            <person name="Truffi D."/>
            <person name="Tsai S.M."/>
            <person name="Tsuhako M.H."/>
            <person name="Vallada H."/>
            <person name="Van Sluys M.A."/>
            <person name="Verjovski-Almeida S."/>
            <person name="Vettore A.L."/>
            <person name="Zago M.A."/>
            <person name="Zatz M."/>
            <person name="Meidanis J."/>
            <person name="Setubal J.C."/>
        </authorList>
    </citation>
    <scope>NUCLEOTIDE SEQUENCE [LARGE SCALE GENOMIC DNA]</scope>
    <source>
        <strain evidence="6 7">9a5c</strain>
    </source>
</reference>
<proteinExistence type="inferred from homology"/>